<comment type="caution">
    <text evidence="2">The sequence shown here is derived from an EMBL/GenBank/DDBJ whole genome shotgun (WGS) entry which is preliminary data.</text>
</comment>
<accession>A0A6M1SKH9</accession>
<dbReference type="InterPro" id="IPR039564">
    <property type="entry name" value="Peptidase_C39-like"/>
</dbReference>
<evidence type="ECO:0000313" key="3">
    <source>
        <dbReference type="Proteomes" id="UP000473278"/>
    </source>
</evidence>
<dbReference type="Pfam" id="PF13529">
    <property type="entry name" value="Peptidase_C39_2"/>
    <property type="match status" value="1"/>
</dbReference>
<dbReference type="Proteomes" id="UP000473278">
    <property type="component" value="Unassembled WGS sequence"/>
</dbReference>
<feature type="domain" description="Peptidase C39-like" evidence="1">
    <location>
        <begin position="10"/>
        <end position="193"/>
    </location>
</feature>
<sequence>MKAAIPLNILPQPDDSTCGPTSLHTIYSYYGDDISLQQVIDEVETLEEGGTLGCLLANHALSRGYRATIYTYNLNMFDPTWFGHEQFFIKNKLELQSQHKQNPKLLTATTAYTTFLDQGGKLKYEVLKPALIRRYLNKRIPILTGLSSTFLYGSMREHGENMDYDDLRGEPSGHFVVLNGYDKSRRTISVADPLHTNPLGEGPLYETGIDRLINAILLGIVTYDANLIIITPESEE</sequence>
<name>A0A6M1SKH9_9BACT</name>
<evidence type="ECO:0000259" key="1">
    <source>
        <dbReference type="Pfam" id="PF13529"/>
    </source>
</evidence>
<gene>
    <name evidence="2" type="ORF">G3570_04150</name>
</gene>
<dbReference type="EMBL" id="JAALLT010000001">
    <property type="protein sequence ID" value="NGP75811.1"/>
    <property type="molecule type" value="Genomic_DNA"/>
</dbReference>
<dbReference type="RefSeq" id="WP_165139443.1">
    <property type="nucleotide sequence ID" value="NZ_JAALLT010000001.1"/>
</dbReference>
<keyword evidence="3" id="KW-1185">Reference proteome</keyword>
<evidence type="ECO:0000313" key="2">
    <source>
        <dbReference type="EMBL" id="NGP75811.1"/>
    </source>
</evidence>
<reference evidence="2 3" key="1">
    <citation type="submission" date="2020-02" db="EMBL/GenBank/DDBJ databases">
        <title>Balneolaceae bacterium YR4-1, complete genome.</title>
        <authorList>
            <person name="Li Y."/>
            <person name="Wu S."/>
        </authorList>
    </citation>
    <scope>NUCLEOTIDE SEQUENCE [LARGE SCALE GENOMIC DNA]</scope>
    <source>
        <strain evidence="2 3">YR4-1</strain>
    </source>
</reference>
<dbReference type="AlphaFoldDB" id="A0A6M1SKH9"/>
<dbReference type="Gene3D" id="3.90.70.10">
    <property type="entry name" value="Cysteine proteinases"/>
    <property type="match status" value="1"/>
</dbReference>
<organism evidence="2 3">
    <name type="scientific">Halalkalibaculum roseum</name>
    <dbReference type="NCBI Taxonomy" id="2709311"/>
    <lineage>
        <taxon>Bacteria</taxon>
        <taxon>Pseudomonadati</taxon>
        <taxon>Balneolota</taxon>
        <taxon>Balneolia</taxon>
        <taxon>Balneolales</taxon>
        <taxon>Balneolaceae</taxon>
        <taxon>Halalkalibaculum</taxon>
    </lineage>
</organism>
<protein>
    <recommendedName>
        <fullName evidence="1">Peptidase C39-like domain-containing protein</fullName>
    </recommendedName>
</protein>
<proteinExistence type="predicted"/>